<feature type="transmembrane region" description="Helical" evidence="9">
    <location>
        <begin position="289"/>
        <end position="309"/>
    </location>
</feature>
<evidence type="ECO:0000256" key="5">
    <source>
        <dbReference type="ARBA" id="ARBA00022741"/>
    </source>
</evidence>
<dbReference type="SUPFAM" id="SSF90123">
    <property type="entry name" value="ABC transporter transmembrane region"/>
    <property type="match status" value="1"/>
</dbReference>
<dbReference type="InterPro" id="IPR017871">
    <property type="entry name" value="ABC_transporter-like_CS"/>
</dbReference>
<dbReference type="OrthoDB" id="9762778at2"/>
<dbReference type="PROSITE" id="PS50929">
    <property type="entry name" value="ABC_TM1F"/>
    <property type="match status" value="1"/>
</dbReference>
<accession>A0A1B8RLV0</accession>
<dbReference type="Pfam" id="PF00005">
    <property type="entry name" value="ABC_tran"/>
    <property type="match status" value="1"/>
</dbReference>
<dbReference type="PROSITE" id="PS00211">
    <property type="entry name" value="ABC_TRANSPORTER_1"/>
    <property type="match status" value="1"/>
</dbReference>
<dbReference type="SMART" id="SM00382">
    <property type="entry name" value="AAA"/>
    <property type="match status" value="1"/>
</dbReference>
<feature type="transmembrane region" description="Helical" evidence="9">
    <location>
        <begin position="223"/>
        <end position="246"/>
    </location>
</feature>
<dbReference type="InterPro" id="IPR003593">
    <property type="entry name" value="AAA+_ATPase"/>
</dbReference>
<dbReference type="FunFam" id="3.40.50.300:FF:000221">
    <property type="entry name" value="Multidrug ABC transporter ATP-binding protein"/>
    <property type="match status" value="1"/>
</dbReference>
<dbReference type="Gene3D" id="3.40.50.300">
    <property type="entry name" value="P-loop containing nucleotide triphosphate hydrolases"/>
    <property type="match status" value="1"/>
</dbReference>
<dbReference type="RefSeq" id="WP_065254762.1">
    <property type="nucleotide sequence ID" value="NZ_CABJAZ010000008.1"/>
</dbReference>
<evidence type="ECO:0000256" key="9">
    <source>
        <dbReference type="SAM" id="Phobius"/>
    </source>
</evidence>
<proteinExistence type="predicted"/>
<dbReference type="GO" id="GO:0016887">
    <property type="term" value="F:ATP hydrolysis activity"/>
    <property type="evidence" value="ECO:0007669"/>
    <property type="project" value="InterPro"/>
</dbReference>
<keyword evidence="7 9" id="KW-1133">Transmembrane helix</keyword>
<gene>
    <name evidence="12" type="ORF">CP373A1_14000</name>
</gene>
<dbReference type="eggNOG" id="COG1132">
    <property type="taxonomic scope" value="Bacteria"/>
</dbReference>
<organism evidence="12 13">
    <name type="scientific">Clostridium paraputrificum</name>
    <dbReference type="NCBI Taxonomy" id="29363"/>
    <lineage>
        <taxon>Bacteria</taxon>
        <taxon>Bacillati</taxon>
        <taxon>Bacillota</taxon>
        <taxon>Clostridia</taxon>
        <taxon>Eubacteriales</taxon>
        <taxon>Clostridiaceae</taxon>
        <taxon>Clostridium</taxon>
    </lineage>
</organism>
<dbReference type="Proteomes" id="UP000092714">
    <property type="component" value="Unassembled WGS sequence"/>
</dbReference>
<dbReference type="InterPro" id="IPR039421">
    <property type="entry name" value="Type_1_exporter"/>
</dbReference>
<evidence type="ECO:0000256" key="4">
    <source>
        <dbReference type="ARBA" id="ARBA00022692"/>
    </source>
</evidence>
<sequence length="743" mass="82724">MLKLLKYLKKSIVPILVIVLFLIGQAVCDLSLPDYTSKVVNVGIQQGGVENPVPDVIRATEMDKLMLFMNESDKNTVLSNYNHLDKASLSDKDLTGDEPIYELNTKDKKTIEELSNIFGKPMLIVEGFESDSKETKKMKEQIMANLPPQMIQNGDVDVFQVFSLMPEEELSEMRKTIDEKFSDMPDSIITQSAISYVKGEYKNLGIDTDKLQTNYMFLAGAKMLGIALLSALATIVVGFLGARVAATLGKNLRSKVFNKVMSFSNTEMDKFSTASLITRSTNDIQQVQMLMVMMLRVVIYSPIIAIGGIIKVTKTNTSMTWIIAVAVIAILSLVMILFIVVMPKFKVVQKLVDRVNLVTREILTGIPVIRAFSTQKYEEKRFDKANLDLTKTNIFVNRVMACMMPAMMLVMNGISVLIMWNGAHGVDSGAMQVGDMMAFIQYTMQIIMSFLMISAISIMLPRAAVCVQRVDEVISTDLIIEDKEQTENFKEDKKGYIEFNNVSFKYPNAEEDVLSDISFVAKPGETTAFIGSTGSGKSTLINLIPRFYDVTEGSIKVDGVDVRNVSQHDLREKIGYVPQKGILFSGTIDSNLRYGREEATDVEIVRAAEIAQAMEFISSKPERFETEISQGGTNVSGGQKQRLSIARAIAKNPEIYIFDDSFSALDFKTDSALRKALKQETSDSTVLIVAQRISTILHADQIIVLDEGKVVGKGTHNELLKNCEVYKQIALSQLSKEELENEQ</sequence>
<evidence type="ECO:0000259" key="11">
    <source>
        <dbReference type="PROSITE" id="PS50929"/>
    </source>
</evidence>
<evidence type="ECO:0000313" key="13">
    <source>
        <dbReference type="Proteomes" id="UP000092714"/>
    </source>
</evidence>
<dbReference type="EMBL" id="MAPZ01000026">
    <property type="protein sequence ID" value="OBY09776.1"/>
    <property type="molecule type" value="Genomic_DNA"/>
</dbReference>
<dbReference type="AlphaFoldDB" id="A0A1B8RLV0"/>
<dbReference type="GO" id="GO:0005886">
    <property type="term" value="C:plasma membrane"/>
    <property type="evidence" value="ECO:0007669"/>
    <property type="project" value="UniProtKB-SubCell"/>
</dbReference>
<dbReference type="InterPro" id="IPR027417">
    <property type="entry name" value="P-loop_NTPase"/>
</dbReference>
<comment type="caution">
    <text evidence="12">The sequence shown here is derived from an EMBL/GenBank/DDBJ whole genome shotgun (WGS) entry which is preliminary data.</text>
</comment>
<keyword evidence="8 9" id="KW-0472">Membrane</keyword>
<keyword evidence="5" id="KW-0547">Nucleotide-binding</keyword>
<dbReference type="PROSITE" id="PS50893">
    <property type="entry name" value="ABC_TRANSPORTER_2"/>
    <property type="match status" value="1"/>
</dbReference>
<feature type="domain" description="ABC transporter" evidence="10">
    <location>
        <begin position="497"/>
        <end position="732"/>
    </location>
</feature>
<keyword evidence="4 9" id="KW-0812">Transmembrane</keyword>
<evidence type="ECO:0000256" key="6">
    <source>
        <dbReference type="ARBA" id="ARBA00022840"/>
    </source>
</evidence>
<keyword evidence="2" id="KW-0813">Transport</keyword>
<dbReference type="Pfam" id="PF00664">
    <property type="entry name" value="ABC_membrane"/>
    <property type="match status" value="1"/>
</dbReference>
<evidence type="ECO:0000256" key="1">
    <source>
        <dbReference type="ARBA" id="ARBA00004651"/>
    </source>
</evidence>
<keyword evidence="3" id="KW-1003">Cell membrane</keyword>
<dbReference type="PANTHER" id="PTHR43394">
    <property type="entry name" value="ATP-DEPENDENT PERMEASE MDL1, MITOCHONDRIAL"/>
    <property type="match status" value="1"/>
</dbReference>
<name>A0A1B8RLV0_9CLOT</name>
<dbReference type="InterPro" id="IPR036640">
    <property type="entry name" value="ABC1_TM_sf"/>
</dbReference>
<protein>
    <submittedName>
        <fullName evidence="12">ABC transporter</fullName>
    </submittedName>
</protein>
<feature type="transmembrane region" description="Helical" evidence="9">
    <location>
        <begin position="399"/>
        <end position="420"/>
    </location>
</feature>
<dbReference type="GO" id="GO:0005524">
    <property type="term" value="F:ATP binding"/>
    <property type="evidence" value="ECO:0007669"/>
    <property type="project" value="UniProtKB-KW"/>
</dbReference>
<keyword evidence="6" id="KW-0067">ATP-binding</keyword>
<evidence type="ECO:0000256" key="2">
    <source>
        <dbReference type="ARBA" id="ARBA00022448"/>
    </source>
</evidence>
<dbReference type="Gene3D" id="1.20.1560.10">
    <property type="entry name" value="ABC transporter type 1, transmembrane domain"/>
    <property type="match status" value="1"/>
</dbReference>
<keyword evidence="13" id="KW-1185">Reference proteome</keyword>
<dbReference type="GO" id="GO:0015421">
    <property type="term" value="F:ABC-type oligopeptide transporter activity"/>
    <property type="evidence" value="ECO:0007669"/>
    <property type="project" value="TreeGrafter"/>
</dbReference>
<evidence type="ECO:0000256" key="7">
    <source>
        <dbReference type="ARBA" id="ARBA00022989"/>
    </source>
</evidence>
<dbReference type="CDD" id="cd18548">
    <property type="entry name" value="ABC_6TM_Tm287_like"/>
    <property type="match status" value="1"/>
</dbReference>
<dbReference type="InterPro" id="IPR003439">
    <property type="entry name" value="ABC_transporter-like_ATP-bd"/>
</dbReference>
<reference evidence="12 13" key="1">
    <citation type="submission" date="2016-06" db="EMBL/GenBank/DDBJ databases">
        <authorList>
            <person name="Kjaerup R.B."/>
            <person name="Dalgaard T.S."/>
            <person name="Juul-Madsen H.R."/>
        </authorList>
    </citation>
    <scope>NUCLEOTIDE SEQUENCE [LARGE SCALE GENOMIC DNA]</scope>
    <source>
        <strain evidence="12 13">373-A1</strain>
    </source>
</reference>
<evidence type="ECO:0000259" key="10">
    <source>
        <dbReference type="PROSITE" id="PS50893"/>
    </source>
</evidence>
<evidence type="ECO:0000313" key="12">
    <source>
        <dbReference type="EMBL" id="OBY09776.1"/>
    </source>
</evidence>
<evidence type="ECO:0000256" key="8">
    <source>
        <dbReference type="ARBA" id="ARBA00023136"/>
    </source>
</evidence>
<feature type="transmembrane region" description="Helical" evidence="9">
    <location>
        <begin position="440"/>
        <end position="460"/>
    </location>
</feature>
<dbReference type="SUPFAM" id="SSF52540">
    <property type="entry name" value="P-loop containing nucleoside triphosphate hydrolases"/>
    <property type="match status" value="1"/>
</dbReference>
<feature type="transmembrane region" description="Helical" evidence="9">
    <location>
        <begin position="321"/>
        <end position="341"/>
    </location>
</feature>
<dbReference type="PANTHER" id="PTHR43394:SF1">
    <property type="entry name" value="ATP-BINDING CASSETTE SUB-FAMILY B MEMBER 10, MITOCHONDRIAL"/>
    <property type="match status" value="1"/>
</dbReference>
<comment type="subcellular location">
    <subcellularLocation>
        <location evidence="1">Cell membrane</location>
        <topology evidence="1">Multi-pass membrane protein</topology>
    </subcellularLocation>
</comment>
<evidence type="ECO:0000256" key="3">
    <source>
        <dbReference type="ARBA" id="ARBA00022475"/>
    </source>
</evidence>
<feature type="domain" description="ABC transmembrane type-1" evidence="11">
    <location>
        <begin position="220"/>
        <end position="462"/>
    </location>
</feature>
<dbReference type="InterPro" id="IPR011527">
    <property type="entry name" value="ABC1_TM_dom"/>
</dbReference>